<feature type="active site" description="Proton donor/acceptor" evidence="2">
    <location>
        <position position="381"/>
    </location>
</feature>
<dbReference type="EMBL" id="SPUM01000007">
    <property type="protein sequence ID" value="TFW35783.1"/>
    <property type="molecule type" value="Genomic_DNA"/>
</dbReference>
<keyword evidence="6" id="KW-1185">Reference proteome</keyword>
<dbReference type="CDD" id="cd06237">
    <property type="entry name" value="M14_Nna1-like"/>
    <property type="match status" value="1"/>
</dbReference>
<dbReference type="Pfam" id="PF00246">
    <property type="entry name" value="Peptidase_M14"/>
    <property type="match status" value="1"/>
</dbReference>
<dbReference type="PANTHER" id="PTHR12756">
    <property type="entry name" value="CYTOSOLIC CARBOXYPEPTIDASE"/>
    <property type="match status" value="1"/>
</dbReference>
<evidence type="ECO:0000256" key="3">
    <source>
        <dbReference type="SAM" id="SignalP"/>
    </source>
</evidence>
<dbReference type="Proteomes" id="UP000297258">
    <property type="component" value="Unassembled WGS sequence"/>
</dbReference>
<feature type="chain" id="PRO_5021325420" description="Peptidase M14 domain-containing protein" evidence="3">
    <location>
        <begin position="28"/>
        <end position="411"/>
    </location>
</feature>
<comment type="cofactor">
    <cofactor evidence="1">
        <name>Zn(2+)</name>
        <dbReference type="ChEBI" id="CHEBI:29105"/>
    </cofactor>
</comment>
<dbReference type="PANTHER" id="PTHR12756:SF11">
    <property type="entry name" value="CYTOSOLIC CARBOXYPEPTIDASE 1"/>
    <property type="match status" value="1"/>
</dbReference>
<dbReference type="InterPro" id="IPR000834">
    <property type="entry name" value="Peptidase_M14"/>
</dbReference>
<evidence type="ECO:0000259" key="4">
    <source>
        <dbReference type="PROSITE" id="PS52035"/>
    </source>
</evidence>
<dbReference type="OrthoDB" id="6221272at2"/>
<evidence type="ECO:0000313" key="5">
    <source>
        <dbReference type="EMBL" id="TFW35783.1"/>
    </source>
</evidence>
<proteinExistence type="inferred from homology"/>
<dbReference type="PROSITE" id="PS52035">
    <property type="entry name" value="PEPTIDASE_M14"/>
    <property type="match status" value="1"/>
</dbReference>
<name>A0A4Y9T4U7_9BURK</name>
<comment type="similarity">
    <text evidence="2">Belongs to the peptidase M14 family.</text>
</comment>
<dbReference type="Gene3D" id="3.40.630.10">
    <property type="entry name" value="Zn peptidases"/>
    <property type="match status" value="1"/>
</dbReference>
<dbReference type="RefSeq" id="WP_135090181.1">
    <property type="nucleotide sequence ID" value="NZ_SPUM01000007.1"/>
</dbReference>
<evidence type="ECO:0000313" key="6">
    <source>
        <dbReference type="Proteomes" id="UP000297258"/>
    </source>
</evidence>
<sequence length="411" mass="45223">MLFENHKYVYVIGALAGSVLTALPAAAAPSQGTSSTCSDEATTISGDFEGGAFARCEVVKRGHFKLTITPEDAQVTNCSPWYAFQLSSSQSQQVTIELDYSICGHRYRPKFRAEGSDWQAIPLADVSVNNAKGKTSGNGKPIPSATIQLTIPAGKTQIAAQPLLVSKDYTAWLDRVAQLPTVNRGLLGKSREGRPIEKITIREPGATTSRNVVLTGRQHPPETTGAIAMQAFVDRLLENDTLARSYRSRYTTEAIPLLNPDGVARGHWRHNLGQTDLNRDWGPFAQPETQLMRGLLETLNKAPEQRLRLFLDFHSTHYDTVYTLTDDAVTSPAGFTRKWLTAYQALVPDKKLRIEPGHNPGLPTAKSWVYEYYKVPTATYEIGDETNVEVIRRDARAAAEAMMSTLLGDAD</sequence>
<keyword evidence="3" id="KW-0732">Signal</keyword>
<dbReference type="GO" id="GO:0008270">
    <property type="term" value="F:zinc ion binding"/>
    <property type="evidence" value="ECO:0007669"/>
    <property type="project" value="InterPro"/>
</dbReference>
<dbReference type="GO" id="GO:0006508">
    <property type="term" value="P:proteolysis"/>
    <property type="evidence" value="ECO:0007669"/>
    <property type="project" value="InterPro"/>
</dbReference>
<evidence type="ECO:0000256" key="2">
    <source>
        <dbReference type="PROSITE-ProRule" id="PRU01379"/>
    </source>
</evidence>
<gene>
    <name evidence="5" type="ORF">E4O92_01115</name>
</gene>
<dbReference type="GO" id="GO:0004181">
    <property type="term" value="F:metallocarboxypeptidase activity"/>
    <property type="evidence" value="ECO:0007669"/>
    <property type="project" value="InterPro"/>
</dbReference>
<protein>
    <recommendedName>
        <fullName evidence="4">Peptidase M14 domain-containing protein</fullName>
    </recommendedName>
</protein>
<dbReference type="AlphaFoldDB" id="A0A4Y9T4U7"/>
<accession>A0A4Y9T4U7</accession>
<reference evidence="5 6" key="1">
    <citation type="submission" date="2019-03" db="EMBL/GenBank/DDBJ databases">
        <title>Draft genome of Massilia hortus sp. nov., a novel bacterial species of the Oxalobacteraceae family.</title>
        <authorList>
            <person name="Peta V."/>
            <person name="Raths R."/>
            <person name="Bucking H."/>
        </authorList>
    </citation>
    <scope>NUCLEOTIDE SEQUENCE [LARGE SCALE GENOMIC DNA]</scope>
    <source>
        <strain evidence="5 6">ONC3</strain>
    </source>
</reference>
<dbReference type="InterPro" id="IPR050821">
    <property type="entry name" value="Cytosolic_carboxypeptidase"/>
</dbReference>
<dbReference type="SMART" id="SM00631">
    <property type="entry name" value="Zn_pept"/>
    <property type="match status" value="1"/>
</dbReference>
<feature type="signal peptide" evidence="3">
    <location>
        <begin position="1"/>
        <end position="27"/>
    </location>
</feature>
<feature type="domain" description="Peptidase M14" evidence="4">
    <location>
        <begin position="161"/>
        <end position="406"/>
    </location>
</feature>
<dbReference type="SUPFAM" id="SSF53187">
    <property type="entry name" value="Zn-dependent exopeptidases"/>
    <property type="match status" value="1"/>
</dbReference>
<comment type="caution">
    <text evidence="5">The sequence shown here is derived from an EMBL/GenBank/DDBJ whole genome shotgun (WGS) entry which is preliminary data.</text>
</comment>
<evidence type="ECO:0000256" key="1">
    <source>
        <dbReference type="ARBA" id="ARBA00001947"/>
    </source>
</evidence>
<dbReference type="Gene3D" id="2.60.40.3120">
    <property type="match status" value="1"/>
</dbReference>
<organism evidence="5 6">
    <name type="scientific">Massilia horti</name>
    <dbReference type="NCBI Taxonomy" id="2562153"/>
    <lineage>
        <taxon>Bacteria</taxon>
        <taxon>Pseudomonadati</taxon>
        <taxon>Pseudomonadota</taxon>
        <taxon>Betaproteobacteria</taxon>
        <taxon>Burkholderiales</taxon>
        <taxon>Oxalobacteraceae</taxon>
        <taxon>Telluria group</taxon>
        <taxon>Massilia</taxon>
    </lineage>
</organism>